<accession>A0A348HIG7</accession>
<sequence length="135" mass="14608">MSTGVSSPAVHLTSPRGPCVRAMCYTLQIDFPLSSGLGFSEAVMNARTINWDSPASGLSGMFDSRRPVKTAPRAGCIITARYHGTNVRMKVIDRDGDKRSVAKVIGVDDQSVQHDLQAGDTVIVPDKKRTVVRYS</sequence>
<name>A0A348HIG7_9GAMM</name>
<reference evidence="1 2" key="1">
    <citation type="submission" date="2018-09" db="EMBL/GenBank/DDBJ databases">
        <title>Zymobacter palmae IAM14233 (=T109) whole genome analysis.</title>
        <authorList>
            <person name="Yanase H."/>
        </authorList>
    </citation>
    <scope>NUCLEOTIDE SEQUENCE [LARGE SCALE GENOMIC DNA]</scope>
    <source>
        <strain evidence="1 2">IAM14233</strain>
    </source>
</reference>
<dbReference type="EMBL" id="AP018933">
    <property type="protein sequence ID" value="BBG31419.1"/>
    <property type="molecule type" value="Genomic_DNA"/>
</dbReference>
<dbReference type="KEGG" id="zpl:ZBT109_2694"/>
<dbReference type="Proteomes" id="UP000267342">
    <property type="component" value="Chromosome"/>
</dbReference>
<gene>
    <name evidence="1" type="ORF">ZBT109_2694</name>
</gene>
<dbReference type="AlphaFoldDB" id="A0A348HIG7"/>
<organism evidence="1 2">
    <name type="scientific">Zymobacter palmae</name>
    <dbReference type="NCBI Taxonomy" id="33074"/>
    <lineage>
        <taxon>Bacteria</taxon>
        <taxon>Pseudomonadati</taxon>
        <taxon>Pseudomonadota</taxon>
        <taxon>Gammaproteobacteria</taxon>
        <taxon>Oceanospirillales</taxon>
        <taxon>Halomonadaceae</taxon>
        <taxon>Zymobacter group</taxon>
        <taxon>Zymobacter</taxon>
    </lineage>
</organism>
<keyword evidence="2" id="KW-1185">Reference proteome</keyword>
<evidence type="ECO:0000313" key="1">
    <source>
        <dbReference type="EMBL" id="BBG31419.1"/>
    </source>
</evidence>
<proteinExistence type="predicted"/>
<evidence type="ECO:0000313" key="2">
    <source>
        <dbReference type="Proteomes" id="UP000267342"/>
    </source>
</evidence>
<protein>
    <submittedName>
        <fullName evidence="1">Uncharacterized protein</fullName>
    </submittedName>
</protein>